<feature type="compositionally biased region" description="Polar residues" evidence="9">
    <location>
        <begin position="627"/>
        <end position="640"/>
    </location>
</feature>
<comment type="caution">
    <text evidence="11">The sequence shown here is derived from an EMBL/GenBank/DDBJ whole genome shotgun (WGS) entry which is preliminary data.</text>
</comment>
<dbReference type="CDD" id="cd06147">
    <property type="entry name" value="Rrp6p_like_exo"/>
    <property type="match status" value="1"/>
</dbReference>
<feature type="region of interest" description="Disordered" evidence="9">
    <location>
        <begin position="788"/>
        <end position="916"/>
    </location>
</feature>
<dbReference type="Pfam" id="PF08066">
    <property type="entry name" value="PMC2NT"/>
    <property type="match status" value="1"/>
</dbReference>
<name>A0ABR1JNU3_9AGAR</name>
<feature type="domain" description="HRDC" evidence="10">
    <location>
        <begin position="500"/>
        <end position="582"/>
    </location>
</feature>
<keyword evidence="4" id="KW-0378">Hydrolase</keyword>
<dbReference type="InterPro" id="IPR002121">
    <property type="entry name" value="HRDC_dom"/>
</dbReference>
<reference evidence="11 12" key="1">
    <citation type="submission" date="2024-01" db="EMBL/GenBank/DDBJ databases">
        <title>A draft genome for the cacao thread blight pathogen Marasmiellus scandens.</title>
        <authorList>
            <person name="Baruah I.K."/>
            <person name="Leung J."/>
            <person name="Bukari Y."/>
            <person name="Amoako-Attah I."/>
            <person name="Meinhardt L.W."/>
            <person name="Bailey B.A."/>
            <person name="Cohen S.P."/>
        </authorList>
    </citation>
    <scope>NUCLEOTIDE SEQUENCE [LARGE SCALE GENOMIC DNA]</scope>
    <source>
        <strain evidence="11 12">GH-19</strain>
    </source>
</reference>
<dbReference type="InterPro" id="IPR049559">
    <property type="entry name" value="Rrp6p-like_exo"/>
</dbReference>
<feature type="compositionally biased region" description="Basic and acidic residues" evidence="9">
    <location>
        <begin position="589"/>
        <end position="624"/>
    </location>
</feature>
<evidence type="ECO:0000256" key="9">
    <source>
        <dbReference type="SAM" id="MobiDB-lite"/>
    </source>
</evidence>
<evidence type="ECO:0000256" key="4">
    <source>
        <dbReference type="ARBA" id="ARBA00022801"/>
    </source>
</evidence>
<dbReference type="SUPFAM" id="SSF53098">
    <property type="entry name" value="Ribonuclease H-like"/>
    <property type="match status" value="1"/>
</dbReference>
<sequence length="916" mass="101480">MAGLSSSSFDEFYSQLQTTALKATRNSMLLPSDVAFHRSMDGEFSRDLDGFSMRVLDVANRMLGLVGGSESNGKGKARAKLESEEDVVDNFHSLVVDSMDQLLEKTDMNLDEFLGRNKAPAIAINPNTRNPKSGNNHLEPIVQHAAHLLKPQLSFKRTIDNSDSPWYPTLSHKYNAQVPLGYHLHDEDENEDVEGESAKLIKLHPYRYEIAHLKYPSHLFSQSTPIPPQPFSATRPRWVSTASELQAMIAALVHSNSKPTEIAVDLEHHSYRSYRGFLCLMQLSTREQDWVVDLCVPEVREECEALNEVFTDPEIVKVFHGAESDIVWLQQDFNIYVVNLFDTFHASKVLGFPRHGLANLLEMYCDFTPDKRYQLADWRIRPLPEPMLNYARSDTHFLLYIYDNLRNALLDRSRSTTPSNTPPPNPLPSSLSEDQGHDETSLVKEVLKRSAETSLRVYEKEMYDSEGGTGSGGWDSLARKWNKVNLMADYIPPSVGGATAGLPRAVFKAVHAWRDRISREEDESTRFILPNHHLFTIAESPPADVAALLRLFPGTNVPQVIRKRATELVSVIRNAVKGCLGETPSGQKQTKEQEPRLEREKGNGGKKDVRSMDVDTSTVRDEGRLWNLTSGPPSTVTSKSSLFGASVLSSTSRSGSNSASLSTSGSKNIATSASVLFGSISTTKSTTSKAQQSETPRRFEEVVAKIHSTLVIGASVPIARPVGKISTTITDTTATLTATAGHDSEEENETLSSKIQVELPFIPASQRASSSKSAVAIQDDTIVVVGQARRKKENKRKRDKVKLDEDEIESGEAVNGQEANEDEVSRPKTKRSKKTPKKETSSDEQELGTFDFSSTPNILDAVPTTAQDIQPGIGRKKKDNKKDKEKKGSSMFYGDFPAPPKAHSELKSGNIAHTFK</sequence>
<gene>
    <name evidence="11" type="primary">RRP6</name>
    <name evidence="11" type="ORF">VKT23_005961</name>
</gene>
<feature type="region of interest" description="Disordered" evidence="9">
    <location>
        <begin position="579"/>
        <end position="640"/>
    </location>
</feature>
<dbReference type="PANTHER" id="PTHR12124:SF47">
    <property type="entry name" value="EXOSOME COMPONENT 10"/>
    <property type="match status" value="1"/>
</dbReference>
<evidence type="ECO:0000313" key="12">
    <source>
        <dbReference type="Proteomes" id="UP001498398"/>
    </source>
</evidence>
<keyword evidence="12" id="KW-1185">Reference proteome</keyword>
<keyword evidence="5" id="KW-0271">Exosome</keyword>
<dbReference type="InterPro" id="IPR036397">
    <property type="entry name" value="RNaseH_sf"/>
</dbReference>
<dbReference type="SUPFAM" id="SSF47819">
    <property type="entry name" value="HRDC-like"/>
    <property type="match status" value="1"/>
</dbReference>
<evidence type="ECO:0000313" key="11">
    <source>
        <dbReference type="EMBL" id="KAK7464754.1"/>
    </source>
</evidence>
<evidence type="ECO:0000256" key="3">
    <source>
        <dbReference type="ARBA" id="ARBA00022722"/>
    </source>
</evidence>
<protein>
    <submittedName>
        <fullName evidence="11">Exosome nuclease subunit</fullName>
    </submittedName>
</protein>
<keyword evidence="3" id="KW-0540">Nuclease</keyword>
<dbReference type="InterPro" id="IPR012588">
    <property type="entry name" value="Exosome-assoc_fac_Rrp6_N"/>
</dbReference>
<keyword evidence="7" id="KW-0539">Nucleus</keyword>
<dbReference type="InterPro" id="IPR002562">
    <property type="entry name" value="3'-5'_exonuclease_dom"/>
</dbReference>
<dbReference type="InterPro" id="IPR044876">
    <property type="entry name" value="HRDC_dom_sf"/>
</dbReference>
<evidence type="ECO:0000256" key="2">
    <source>
        <dbReference type="ARBA" id="ARBA00022552"/>
    </source>
</evidence>
<dbReference type="PROSITE" id="PS50967">
    <property type="entry name" value="HRDC"/>
    <property type="match status" value="1"/>
</dbReference>
<dbReference type="InterPro" id="IPR045092">
    <property type="entry name" value="Rrp6-like"/>
</dbReference>
<comment type="similarity">
    <text evidence="8">Belongs to the exosome component 10/RRP6 family.</text>
</comment>
<evidence type="ECO:0000259" key="10">
    <source>
        <dbReference type="PROSITE" id="PS50967"/>
    </source>
</evidence>
<keyword evidence="6" id="KW-0269">Exonuclease</keyword>
<accession>A0ABR1JNU3</accession>
<evidence type="ECO:0000256" key="5">
    <source>
        <dbReference type="ARBA" id="ARBA00022835"/>
    </source>
</evidence>
<evidence type="ECO:0000256" key="6">
    <source>
        <dbReference type="ARBA" id="ARBA00022839"/>
    </source>
</evidence>
<dbReference type="Proteomes" id="UP001498398">
    <property type="component" value="Unassembled WGS sequence"/>
</dbReference>
<organism evidence="11 12">
    <name type="scientific">Marasmiellus scandens</name>
    <dbReference type="NCBI Taxonomy" id="2682957"/>
    <lineage>
        <taxon>Eukaryota</taxon>
        <taxon>Fungi</taxon>
        <taxon>Dikarya</taxon>
        <taxon>Basidiomycota</taxon>
        <taxon>Agaricomycotina</taxon>
        <taxon>Agaricomycetes</taxon>
        <taxon>Agaricomycetidae</taxon>
        <taxon>Agaricales</taxon>
        <taxon>Marasmiineae</taxon>
        <taxon>Omphalotaceae</taxon>
        <taxon>Marasmiellus</taxon>
    </lineage>
</organism>
<dbReference type="InterPro" id="IPR012337">
    <property type="entry name" value="RNaseH-like_sf"/>
</dbReference>
<feature type="compositionally biased region" description="Basic residues" evidence="9">
    <location>
        <begin position="827"/>
        <end position="836"/>
    </location>
</feature>
<keyword evidence="2" id="KW-0698">rRNA processing</keyword>
<dbReference type="Gene3D" id="1.10.150.80">
    <property type="entry name" value="HRDC domain"/>
    <property type="match status" value="1"/>
</dbReference>
<dbReference type="PANTHER" id="PTHR12124">
    <property type="entry name" value="POLYMYOSITIS/SCLERODERMA AUTOANTIGEN-RELATED"/>
    <property type="match status" value="1"/>
</dbReference>
<dbReference type="Pfam" id="PF01612">
    <property type="entry name" value="DNA_pol_A_exo1"/>
    <property type="match status" value="1"/>
</dbReference>
<feature type="compositionally biased region" description="Basic residues" evidence="9">
    <location>
        <begin position="788"/>
        <end position="800"/>
    </location>
</feature>
<dbReference type="EMBL" id="JBANRG010000007">
    <property type="protein sequence ID" value="KAK7464754.1"/>
    <property type="molecule type" value="Genomic_DNA"/>
</dbReference>
<evidence type="ECO:0000256" key="1">
    <source>
        <dbReference type="ARBA" id="ARBA00004123"/>
    </source>
</evidence>
<feature type="region of interest" description="Disordered" evidence="9">
    <location>
        <begin position="412"/>
        <end position="441"/>
    </location>
</feature>
<proteinExistence type="inferred from homology"/>
<dbReference type="SMART" id="SM00341">
    <property type="entry name" value="HRDC"/>
    <property type="match status" value="1"/>
</dbReference>
<evidence type="ECO:0000256" key="7">
    <source>
        <dbReference type="ARBA" id="ARBA00023242"/>
    </source>
</evidence>
<dbReference type="Gene3D" id="3.30.420.10">
    <property type="entry name" value="Ribonuclease H-like superfamily/Ribonuclease H"/>
    <property type="match status" value="1"/>
</dbReference>
<evidence type="ECO:0000256" key="8">
    <source>
        <dbReference type="ARBA" id="ARBA00043957"/>
    </source>
</evidence>
<comment type="subcellular location">
    <subcellularLocation>
        <location evidence="1">Nucleus</location>
    </subcellularLocation>
</comment>
<dbReference type="Pfam" id="PF00570">
    <property type="entry name" value="HRDC"/>
    <property type="match status" value="1"/>
</dbReference>
<dbReference type="SMART" id="SM00474">
    <property type="entry name" value="35EXOc"/>
    <property type="match status" value="1"/>
</dbReference>
<dbReference type="InterPro" id="IPR010997">
    <property type="entry name" value="HRDC-like_sf"/>
</dbReference>